<evidence type="ECO:0000256" key="1">
    <source>
        <dbReference type="SAM" id="SignalP"/>
    </source>
</evidence>
<evidence type="ECO:0000313" key="2">
    <source>
        <dbReference type="EMBL" id="KIK51355.1"/>
    </source>
</evidence>
<keyword evidence="1" id="KW-0732">Signal</keyword>
<dbReference type="OrthoDB" id="3063647at2759"/>
<gene>
    <name evidence="2" type="ORF">GYMLUDRAFT_395749</name>
</gene>
<reference evidence="2 3" key="1">
    <citation type="submission" date="2014-04" db="EMBL/GenBank/DDBJ databases">
        <title>Evolutionary Origins and Diversification of the Mycorrhizal Mutualists.</title>
        <authorList>
            <consortium name="DOE Joint Genome Institute"/>
            <consortium name="Mycorrhizal Genomics Consortium"/>
            <person name="Kohler A."/>
            <person name="Kuo A."/>
            <person name="Nagy L.G."/>
            <person name="Floudas D."/>
            <person name="Copeland A."/>
            <person name="Barry K.W."/>
            <person name="Cichocki N."/>
            <person name="Veneault-Fourrey C."/>
            <person name="LaButti K."/>
            <person name="Lindquist E.A."/>
            <person name="Lipzen A."/>
            <person name="Lundell T."/>
            <person name="Morin E."/>
            <person name="Murat C."/>
            <person name="Riley R."/>
            <person name="Ohm R."/>
            <person name="Sun H."/>
            <person name="Tunlid A."/>
            <person name="Henrissat B."/>
            <person name="Grigoriev I.V."/>
            <person name="Hibbett D.S."/>
            <person name="Martin F."/>
        </authorList>
    </citation>
    <scope>NUCLEOTIDE SEQUENCE [LARGE SCALE GENOMIC DNA]</scope>
    <source>
        <strain evidence="2 3">FD-317 M1</strain>
    </source>
</reference>
<evidence type="ECO:0000313" key="3">
    <source>
        <dbReference type="Proteomes" id="UP000053593"/>
    </source>
</evidence>
<dbReference type="HOGENOM" id="CLU_1129159_0_0_1"/>
<feature type="signal peptide" evidence="1">
    <location>
        <begin position="1"/>
        <end position="18"/>
    </location>
</feature>
<name>A0A0D0AM93_9AGAR</name>
<dbReference type="EMBL" id="KN834865">
    <property type="protein sequence ID" value="KIK51355.1"/>
    <property type="molecule type" value="Genomic_DNA"/>
</dbReference>
<organism evidence="2 3">
    <name type="scientific">Collybiopsis luxurians FD-317 M1</name>
    <dbReference type="NCBI Taxonomy" id="944289"/>
    <lineage>
        <taxon>Eukaryota</taxon>
        <taxon>Fungi</taxon>
        <taxon>Dikarya</taxon>
        <taxon>Basidiomycota</taxon>
        <taxon>Agaricomycotina</taxon>
        <taxon>Agaricomycetes</taxon>
        <taxon>Agaricomycetidae</taxon>
        <taxon>Agaricales</taxon>
        <taxon>Marasmiineae</taxon>
        <taxon>Omphalotaceae</taxon>
        <taxon>Collybiopsis</taxon>
        <taxon>Collybiopsis luxurians</taxon>
    </lineage>
</organism>
<sequence length="260" mass="27741">MMMPIMKLFLLSISVANTIIFTEAPQAVSLLTTTATLYNVIPTQAVSLPDNDSYTNLIMFDHISGPTETILGVSSGPQGSETTYSFGEYISNDVIYTTTITGSQGQATVETVVTPYLVGYTNWTVVESDGGQWVTYSPYISSEHVHNNTFTVDGGYASCSFDSSHQKGFCTGVDLEPVVTTLTDSNSQVATVTEVKTFSESYEGSVSAFTTITLPSRTGLGSGSSATGGSSNAAITKYRTYGFGGYIIMAVAVNMYTDWI</sequence>
<dbReference type="AlphaFoldDB" id="A0A0D0AM93"/>
<accession>A0A0D0AM93</accession>
<dbReference type="Proteomes" id="UP000053593">
    <property type="component" value="Unassembled WGS sequence"/>
</dbReference>
<keyword evidence="3" id="KW-1185">Reference proteome</keyword>
<feature type="chain" id="PRO_5002218790" evidence="1">
    <location>
        <begin position="19"/>
        <end position="260"/>
    </location>
</feature>
<protein>
    <submittedName>
        <fullName evidence="2">Unplaced genomic scaffold GYMLUscaffold_117, whole genome shotgun sequence</fullName>
    </submittedName>
</protein>
<proteinExistence type="predicted"/>